<dbReference type="GO" id="GO:0005886">
    <property type="term" value="C:plasma membrane"/>
    <property type="evidence" value="ECO:0007669"/>
    <property type="project" value="UniProtKB-SubCell"/>
</dbReference>
<dbReference type="SUPFAM" id="SSF52540">
    <property type="entry name" value="P-loop containing nucleoside triphosphate hydrolases"/>
    <property type="match status" value="1"/>
</dbReference>
<evidence type="ECO:0000313" key="9">
    <source>
        <dbReference type="Proteomes" id="UP000315388"/>
    </source>
</evidence>
<dbReference type="Gene3D" id="3.40.50.300">
    <property type="entry name" value="P-loop containing nucleotide triphosphate hydrolases"/>
    <property type="match status" value="1"/>
</dbReference>
<feature type="domain" description="ABC transporter" evidence="7">
    <location>
        <begin position="4"/>
        <end position="231"/>
    </location>
</feature>
<keyword evidence="6" id="KW-0029">Amino-acid transport</keyword>
<dbReference type="PROSITE" id="PS00211">
    <property type="entry name" value="ABC_TRANSPORTER_1"/>
    <property type="match status" value="1"/>
</dbReference>
<dbReference type="GO" id="GO:0005524">
    <property type="term" value="F:ATP binding"/>
    <property type="evidence" value="ECO:0007669"/>
    <property type="project" value="UniProtKB-KW"/>
</dbReference>
<dbReference type="PROSITE" id="PS50893">
    <property type="entry name" value="ABC_TRANSPORTER_2"/>
    <property type="match status" value="1"/>
</dbReference>
<dbReference type="InterPro" id="IPR027417">
    <property type="entry name" value="P-loop_NTPase"/>
</dbReference>
<evidence type="ECO:0000256" key="3">
    <source>
        <dbReference type="ARBA" id="ARBA00022448"/>
    </source>
</evidence>
<dbReference type="AlphaFoldDB" id="A0A502BK13"/>
<dbReference type="OrthoDB" id="9776369at2"/>
<dbReference type="EMBL" id="VEWJ01000015">
    <property type="protein sequence ID" value="TPF74167.1"/>
    <property type="molecule type" value="Genomic_DNA"/>
</dbReference>
<dbReference type="PANTHER" id="PTHR43820:SF2">
    <property type="entry name" value="ABC TRANSPORTER ATP-BINDING PROTEIN"/>
    <property type="match status" value="1"/>
</dbReference>
<evidence type="ECO:0000256" key="6">
    <source>
        <dbReference type="ARBA" id="ARBA00022970"/>
    </source>
</evidence>
<dbReference type="InterPro" id="IPR052156">
    <property type="entry name" value="BCAA_Transport_ATP-bd_LivF"/>
</dbReference>
<dbReference type="GO" id="GO:0015658">
    <property type="term" value="F:branched-chain amino acid transmembrane transporter activity"/>
    <property type="evidence" value="ECO:0007669"/>
    <property type="project" value="TreeGrafter"/>
</dbReference>
<comment type="similarity">
    <text evidence="2">Belongs to the ABC transporter superfamily.</text>
</comment>
<dbReference type="InterPro" id="IPR017871">
    <property type="entry name" value="ABC_transporter-like_CS"/>
</dbReference>
<organism evidence="8 9">
    <name type="scientific">Brucella gallinifaecis</name>
    <dbReference type="NCBI Taxonomy" id="215590"/>
    <lineage>
        <taxon>Bacteria</taxon>
        <taxon>Pseudomonadati</taxon>
        <taxon>Pseudomonadota</taxon>
        <taxon>Alphaproteobacteria</taxon>
        <taxon>Hyphomicrobiales</taxon>
        <taxon>Brucellaceae</taxon>
        <taxon>Brucella/Ochrobactrum group</taxon>
        <taxon>Brucella</taxon>
    </lineage>
</organism>
<dbReference type="GO" id="GO:0015807">
    <property type="term" value="P:L-amino acid transport"/>
    <property type="evidence" value="ECO:0007669"/>
    <property type="project" value="TreeGrafter"/>
</dbReference>
<dbReference type="CDD" id="cd03224">
    <property type="entry name" value="ABC_TM1139_LivF_branched"/>
    <property type="match status" value="1"/>
</dbReference>
<dbReference type="InterPro" id="IPR003593">
    <property type="entry name" value="AAA+_ATPase"/>
</dbReference>
<dbReference type="InterPro" id="IPR003439">
    <property type="entry name" value="ABC_transporter-like_ATP-bd"/>
</dbReference>
<proteinExistence type="inferred from homology"/>
<sequence>MAVLEVNDLHVRFGQAHILQGVSLQCGPEPLALVGRNGMGKSTLCYSIMGMLGTDAGQIKLNGCELRGLSPNRVAKAGAALVPQGRRLFPSLTVHEHLQLVSQSKNANWNIDRVYETFPRLAERRNNRGGQLSGGEQQMVAIARALLMNPSLLIMDEPSEGLAPVIVDHLIDTLRAIAAEGMAILLVEQNIHVATSVAERVAIMVTGRITATMPAATLANDSEAQQRYLGVSSVSLDETANA</sequence>
<keyword evidence="5 8" id="KW-0067">ATP-binding</keyword>
<evidence type="ECO:0000256" key="4">
    <source>
        <dbReference type="ARBA" id="ARBA00022741"/>
    </source>
</evidence>
<dbReference type="Pfam" id="PF00005">
    <property type="entry name" value="ABC_tran"/>
    <property type="match status" value="1"/>
</dbReference>
<accession>A0A502BK13</accession>
<dbReference type="Proteomes" id="UP000315388">
    <property type="component" value="Unassembled WGS sequence"/>
</dbReference>
<evidence type="ECO:0000259" key="7">
    <source>
        <dbReference type="PROSITE" id="PS50893"/>
    </source>
</evidence>
<reference evidence="8 9" key="1">
    <citation type="journal article" date="2003" name="Int. J. Syst. Evol. Microbiol.">
        <title>Towards a standardized format for the description of a novel species (of an established genus): Ochrobactrum gallinifaecis sp. nov.</title>
        <authorList>
            <person name="Kampfer P."/>
            <person name="Buczolits S."/>
            <person name="Albrecht A."/>
            <person name="Busse H.J."/>
            <person name="Stackebrandt E."/>
        </authorList>
    </citation>
    <scope>NUCLEOTIDE SEQUENCE [LARGE SCALE GENOMIC DNA]</scope>
    <source>
        <strain evidence="8 9">ISO 196</strain>
    </source>
</reference>
<keyword evidence="3" id="KW-0813">Transport</keyword>
<evidence type="ECO:0000256" key="5">
    <source>
        <dbReference type="ARBA" id="ARBA00022840"/>
    </source>
</evidence>
<comment type="caution">
    <text evidence="8">The sequence shown here is derived from an EMBL/GenBank/DDBJ whole genome shotgun (WGS) entry which is preliminary data.</text>
</comment>
<dbReference type="GO" id="GO:0016887">
    <property type="term" value="F:ATP hydrolysis activity"/>
    <property type="evidence" value="ECO:0007669"/>
    <property type="project" value="InterPro"/>
</dbReference>
<evidence type="ECO:0000256" key="1">
    <source>
        <dbReference type="ARBA" id="ARBA00004533"/>
    </source>
</evidence>
<gene>
    <name evidence="8" type="ORF">FHY56_15935</name>
</gene>
<protein>
    <submittedName>
        <fullName evidence="8">ABC transporter ATP-binding protein</fullName>
    </submittedName>
</protein>
<dbReference type="SMART" id="SM00382">
    <property type="entry name" value="AAA"/>
    <property type="match status" value="1"/>
</dbReference>
<evidence type="ECO:0000313" key="8">
    <source>
        <dbReference type="EMBL" id="TPF74167.1"/>
    </source>
</evidence>
<name>A0A502BK13_9HYPH</name>
<evidence type="ECO:0000256" key="2">
    <source>
        <dbReference type="ARBA" id="ARBA00005417"/>
    </source>
</evidence>
<dbReference type="PANTHER" id="PTHR43820">
    <property type="entry name" value="HIGH-AFFINITY BRANCHED-CHAIN AMINO ACID TRANSPORT ATP-BINDING PROTEIN LIVF"/>
    <property type="match status" value="1"/>
</dbReference>
<keyword evidence="4" id="KW-0547">Nucleotide-binding</keyword>
<dbReference type="RefSeq" id="WP_140906136.1">
    <property type="nucleotide sequence ID" value="NZ_JBHTMD010000009.1"/>
</dbReference>
<keyword evidence="9" id="KW-1185">Reference proteome</keyword>
<comment type="subcellular location">
    <subcellularLocation>
        <location evidence="1">Cell inner membrane</location>
    </subcellularLocation>
</comment>